<feature type="transmembrane region" description="Helical" evidence="1">
    <location>
        <begin position="17"/>
        <end position="36"/>
    </location>
</feature>
<keyword evidence="1" id="KW-1133">Transmembrane helix</keyword>
<dbReference type="RefSeq" id="WP_096239888.1">
    <property type="nucleotide sequence ID" value="NZ_LT907978.1"/>
</dbReference>
<keyword evidence="3" id="KW-1185">Reference proteome</keyword>
<dbReference type="Pfam" id="PF07009">
    <property type="entry name" value="NusG_II"/>
    <property type="match status" value="1"/>
</dbReference>
<protein>
    <submittedName>
        <fullName evidence="2">NusG domain II</fullName>
    </submittedName>
</protein>
<name>A0A285PR04_9FIRM</name>
<organism evidence="2 3">
    <name type="scientific">Anaerobutyricum hallii</name>
    <dbReference type="NCBI Taxonomy" id="39488"/>
    <lineage>
        <taxon>Bacteria</taxon>
        <taxon>Bacillati</taxon>
        <taxon>Bacillota</taxon>
        <taxon>Clostridia</taxon>
        <taxon>Lachnospirales</taxon>
        <taxon>Lachnospiraceae</taxon>
        <taxon>Anaerobutyricum</taxon>
    </lineage>
</organism>
<dbReference type="STRING" id="39488.ERS852450_02315"/>
<evidence type="ECO:0000313" key="2">
    <source>
        <dbReference type="EMBL" id="SOB72034.1"/>
    </source>
</evidence>
<dbReference type="CDD" id="cd09911">
    <property type="entry name" value="Lin0431_like"/>
    <property type="match status" value="1"/>
</dbReference>
<proteinExistence type="predicted"/>
<reference evidence="3" key="1">
    <citation type="submission" date="2017-09" db="EMBL/GenBank/DDBJ databases">
        <authorList>
            <person name="Shetty A S."/>
        </authorList>
    </citation>
    <scope>NUCLEOTIDE SEQUENCE [LARGE SCALE GENOMIC DNA]</scope>
</reference>
<dbReference type="Proteomes" id="UP000217549">
    <property type="component" value="Chromosome I"/>
</dbReference>
<dbReference type="Gene3D" id="2.60.320.10">
    <property type="entry name" value="N-utilization substance G protein NusG, insert domain"/>
    <property type="match status" value="1"/>
</dbReference>
<dbReference type="KEGG" id="ehl:EHLA_1315"/>
<dbReference type="AlphaFoldDB" id="A0A285PR04"/>
<evidence type="ECO:0000313" key="3">
    <source>
        <dbReference type="Proteomes" id="UP000217549"/>
    </source>
</evidence>
<dbReference type="EMBL" id="LT907978">
    <property type="protein sequence ID" value="SOB72034.1"/>
    <property type="molecule type" value="Genomic_DNA"/>
</dbReference>
<gene>
    <name evidence="2" type="ORF">EHLA_1315</name>
</gene>
<accession>A0A285PR04</accession>
<dbReference type="InterPro" id="IPR038690">
    <property type="entry name" value="NusG_2_sf"/>
</dbReference>
<keyword evidence="1" id="KW-0812">Transmembrane</keyword>
<sequence>MLRNGSDLTKKSYKNDIFLILFFLIIGLGTFSFMQLHGKSGALVKVRVNNKEFGSYSLNKNQTIRIEEDDWENILEIKNGKVSMIKADCPDKICVNHAAISKKGETIVCLPHKVVIEVVDQDGTQKENQIDIISK</sequence>
<keyword evidence="1" id="KW-0472">Membrane</keyword>
<evidence type="ECO:0000256" key="1">
    <source>
        <dbReference type="SAM" id="Phobius"/>
    </source>
</evidence>